<dbReference type="InterPro" id="IPR008969">
    <property type="entry name" value="CarboxyPept-like_regulatory"/>
</dbReference>
<proteinExistence type="predicted"/>
<comment type="caution">
    <text evidence="2">The sequence shown here is derived from an EMBL/GenBank/DDBJ whole genome shotgun (WGS) entry which is preliminary data.</text>
</comment>
<dbReference type="GO" id="GO:0004180">
    <property type="term" value="F:carboxypeptidase activity"/>
    <property type="evidence" value="ECO:0007669"/>
    <property type="project" value="UniProtKB-KW"/>
</dbReference>
<feature type="chain" id="PRO_5037233110" evidence="1">
    <location>
        <begin position="20"/>
        <end position="532"/>
    </location>
</feature>
<dbReference type="PROSITE" id="PS51257">
    <property type="entry name" value="PROKAR_LIPOPROTEIN"/>
    <property type="match status" value="1"/>
</dbReference>
<keyword evidence="2" id="KW-0121">Carboxypeptidase</keyword>
<keyword evidence="1" id="KW-0732">Signal</keyword>
<accession>A0A948W843</accession>
<evidence type="ECO:0000256" key="1">
    <source>
        <dbReference type="SAM" id="SignalP"/>
    </source>
</evidence>
<sequence>MRYCRFFPILISALLLLLAACGDDDCSTKPSCPGQEKIFGTVTGGLGPIAGARLRILTLKEMVPGQQIQIIATTDSAGRFNVAVPPGYYGVELTAPGLYQPLWYSENGLSAGISEADTLSITSAGDSIRVDFILGGLEIHLQTPTVLDGMALICGLEEALSAHPQNQARSDPQSGERTFTFEVVPSGDYFVKITVFNPEKGNGSSFWLPSALDRPTAESFHVDPMNLTSATREIPEPAALQGAIGGRWAELEAGRPNIRFYNAQETVIGSHSVDESGVYNIPIFAAGSLRLRVSMGYSDQWIGGEDYSSAHAFDIVPGNDFPVDDISIGGLQCLLVGDPEWEPYNATIEIFNQEGTRVTMARPDQDNTLPIPLFSADIFKLRMKWNGASSWRPQWFDRATSIDEATALYLPAEGEIVSVLITLEEGGTIAGGIIKADGEPASEFPLAVIAVDPEWSWSNYWRTSSDGAYLIEGLPDGEFIVGVRHSCPECNVVTWYPGTTEQDSAQTITILDAQDVTGIDFQLQSTLSQLTP</sequence>
<feature type="signal peptide" evidence="1">
    <location>
        <begin position="1"/>
        <end position="19"/>
    </location>
</feature>
<dbReference type="SUPFAM" id="SSF49464">
    <property type="entry name" value="Carboxypeptidase regulatory domain-like"/>
    <property type="match status" value="1"/>
</dbReference>
<evidence type="ECO:0000313" key="2">
    <source>
        <dbReference type="EMBL" id="MBU2693279.1"/>
    </source>
</evidence>
<dbReference type="EMBL" id="JAHJDP010000118">
    <property type="protein sequence ID" value="MBU2693279.1"/>
    <property type="molecule type" value="Genomic_DNA"/>
</dbReference>
<evidence type="ECO:0000313" key="3">
    <source>
        <dbReference type="Proteomes" id="UP000777784"/>
    </source>
</evidence>
<keyword evidence="2" id="KW-0645">Protease</keyword>
<organism evidence="2 3">
    <name type="scientific">Eiseniibacteriota bacterium</name>
    <dbReference type="NCBI Taxonomy" id="2212470"/>
    <lineage>
        <taxon>Bacteria</taxon>
        <taxon>Candidatus Eiseniibacteriota</taxon>
    </lineage>
</organism>
<keyword evidence="2" id="KW-0378">Hydrolase</keyword>
<dbReference type="Proteomes" id="UP000777784">
    <property type="component" value="Unassembled WGS sequence"/>
</dbReference>
<dbReference type="AlphaFoldDB" id="A0A948W843"/>
<gene>
    <name evidence="2" type="ORF">KJ970_20365</name>
</gene>
<name>A0A948W843_UNCEI</name>
<protein>
    <submittedName>
        <fullName evidence="2">Carboxypeptidase-like regulatory domain-containing protein</fullName>
    </submittedName>
</protein>
<reference evidence="2" key="1">
    <citation type="submission" date="2021-05" db="EMBL/GenBank/DDBJ databases">
        <title>Energy efficiency and biological interactions define the core microbiome of deep oligotrophic groundwater.</title>
        <authorList>
            <person name="Mehrshad M."/>
            <person name="Lopez-Fernandez M."/>
            <person name="Bell E."/>
            <person name="Bernier-Latmani R."/>
            <person name="Bertilsson S."/>
            <person name="Dopson M."/>
        </authorList>
    </citation>
    <scope>NUCLEOTIDE SEQUENCE</scope>
    <source>
        <strain evidence="2">Modern_marine.mb.64</strain>
    </source>
</reference>